<dbReference type="EMBL" id="LJBN01000215">
    <property type="protein sequence ID" value="OOQ82642.1"/>
    <property type="molecule type" value="Genomic_DNA"/>
</dbReference>
<dbReference type="GO" id="GO:0051225">
    <property type="term" value="P:spindle assembly"/>
    <property type="evidence" value="ECO:0007669"/>
    <property type="project" value="InterPro"/>
</dbReference>
<dbReference type="InterPro" id="IPR029327">
    <property type="entry name" value="HAUS4"/>
</dbReference>
<accession>A0A1S9RAX0</accession>
<dbReference type="GO" id="GO:0070652">
    <property type="term" value="C:HAUS complex"/>
    <property type="evidence" value="ECO:0007669"/>
    <property type="project" value="InterPro"/>
</dbReference>
<dbReference type="Proteomes" id="UP000190744">
    <property type="component" value="Unassembled WGS sequence"/>
</dbReference>
<dbReference type="AlphaFoldDB" id="A0A1S9RAX0"/>
<evidence type="ECO:0008006" key="4">
    <source>
        <dbReference type="Google" id="ProtNLM"/>
    </source>
</evidence>
<name>A0A1S9RAX0_PENBI</name>
<comment type="caution">
    <text evidence="2">The sequence shown here is derived from an EMBL/GenBank/DDBJ whole genome shotgun (WGS) entry which is preliminary data.</text>
</comment>
<organism evidence="2 3">
    <name type="scientific">Penicillium brasilianum</name>
    <dbReference type="NCBI Taxonomy" id="104259"/>
    <lineage>
        <taxon>Eukaryota</taxon>
        <taxon>Fungi</taxon>
        <taxon>Dikarya</taxon>
        <taxon>Ascomycota</taxon>
        <taxon>Pezizomycotina</taxon>
        <taxon>Eurotiomycetes</taxon>
        <taxon>Eurotiomycetidae</taxon>
        <taxon>Eurotiales</taxon>
        <taxon>Aspergillaceae</taxon>
        <taxon>Penicillium</taxon>
    </lineage>
</organism>
<proteinExistence type="predicted"/>
<evidence type="ECO:0000313" key="3">
    <source>
        <dbReference type="Proteomes" id="UP000190744"/>
    </source>
</evidence>
<evidence type="ECO:0000256" key="1">
    <source>
        <dbReference type="SAM" id="MobiDB-lite"/>
    </source>
</evidence>
<sequence>MIPPCDPSILEQNPQFKRLYQNITKNLLNPDGSTRAHAADPARRAVVDDLKQCQLRSAKKRIKEHTLKQVAFTSDNGLSDEVRPKYTQAPPFLLQSPLLTPETQCRDALILIAIYLETPRSAIDPDTPQDAQSSPYASDDTLTLLAPTISSFYTHIPALITPFSTLLSSTLTTLRALSATADTDPMQTLPAPPTTNHQSRARARDRRVRTSLAPIPPLAAQLCKRVDALRNLQLSELPAARRELAATAAQLMSVRAEVLERMVVVLERAKHGALARAVRARAEHLAVVAQGIEGKVEVLKLETAAALYTPETLDALEKYRVHLRDTTARLDERQVVAVEELKQYHVEGSGVDGDGGALVEIASRYGDLVREVENVRMEIARLGE</sequence>
<gene>
    <name evidence="2" type="ORF">PEBR_38008</name>
</gene>
<protein>
    <recommendedName>
        <fullName evidence="4">HAUS augmin-like complex subunit 4</fullName>
    </recommendedName>
</protein>
<reference evidence="3" key="1">
    <citation type="submission" date="2015-09" db="EMBL/GenBank/DDBJ databases">
        <authorList>
            <person name="Fill T.P."/>
            <person name="Baretta J.F."/>
            <person name="de Almeida L.G."/>
            <person name="Rocha M."/>
            <person name="de Souza D.H."/>
            <person name="Malavazi I."/>
            <person name="Cerdeira L.T."/>
            <person name="Hong H."/>
            <person name="Samborskyy M."/>
            <person name="de Vasconcelos A.T."/>
            <person name="Leadlay P."/>
            <person name="Rodrigues-Filho E."/>
        </authorList>
    </citation>
    <scope>NUCLEOTIDE SEQUENCE [LARGE SCALE GENOMIC DNA]</scope>
    <source>
        <strain evidence="3">LaBioMMi 136</strain>
    </source>
</reference>
<evidence type="ECO:0000313" key="2">
    <source>
        <dbReference type="EMBL" id="OOQ82642.1"/>
    </source>
</evidence>
<feature type="region of interest" description="Disordered" evidence="1">
    <location>
        <begin position="183"/>
        <end position="205"/>
    </location>
</feature>
<dbReference type="Pfam" id="PF14735">
    <property type="entry name" value="HAUS4"/>
    <property type="match status" value="1"/>
</dbReference>